<protein>
    <recommendedName>
        <fullName evidence="4">Peptidase inhibitor I78 family protein</fullName>
    </recommendedName>
</protein>
<dbReference type="AlphaFoldDB" id="A0A8G0ZRJ4"/>
<proteinExistence type="predicted"/>
<name>A0A8G0ZRJ4_9RHOB</name>
<reference evidence="2" key="1">
    <citation type="submission" date="2021-02" db="EMBL/GenBank/DDBJ databases">
        <title>Rhodobacter shimadae sp. nov., an aerobic anoxygenic phototrophic bacterium isolated from a hot spring.</title>
        <authorList>
            <person name="Muramatsu S."/>
            <person name="Haruta S."/>
            <person name="Hirose S."/>
            <person name="Hanada S."/>
        </authorList>
    </citation>
    <scope>NUCLEOTIDE SEQUENCE</scope>
    <source>
        <strain evidence="2">N10</strain>
    </source>
</reference>
<dbReference type="RefSeq" id="WP_220661359.1">
    <property type="nucleotide sequence ID" value="NZ_CP069370.1"/>
</dbReference>
<dbReference type="PROSITE" id="PS51257">
    <property type="entry name" value="PROKAR_LIPOPROTEIN"/>
    <property type="match status" value="1"/>
</dbReference>
<gene>
    <name evidence="2" type="ORF">JO391_15530</name>
</gene>
<feature type="chain" id="PRO_5034946098" description="Peptidase inhibitor I78 family protein" evidence="1">
    <location>
        <begin position="20"/>
        <end position="98"/>
    </location>
</feature>
<evidence type="ECO:0008006" key="4">
    <source>
        <dbReference type="Google" id="ProtNLM"/>
    </source>
</evidence>
<dbReference type="Gene3D" id="3.30.10.10">
    <property type="entry name" value="Trypsin Inhibitor V, subunit A"/>
    <property type="match status" value="1"/>
</dbReference>
<evidence type="ECO:0000256" key="1">
    <source>
        <dbReference type="SAM" id="SignalP"/>
    </source>
</evidence>
<dbReference type="EMBL" id="CP069370">
    <property type="protein sequence ID" value="QYZ69139.1"/>
    <property type="molecule type" value="Genomic_DNA"/>
</dbReference>
<keyword evidence="3" id="KW-1185">Reference proteome</keyword>
<dbReference type="KEGG" id="nsm:JO391_15530"/>
<evidence type="ECO:0000313" key="2">
    <source>
        <dbReference type="EMBL" id="QYZ69139.1"/>
    </source>
</evidence>
<feature type="signal peptide" evidence="1">
    <location>
        <begin position="1"/>
        <end position="19"/>
    </location>
</feature>
<dbReference type="Pfam" id="PF11720">
    <property type="entry name" value="Inhibitor_I78"/>
    <property type="match status" value="1"/>
</dbReference>
<dbReference type="Proteomes" id="UP000826300">
    <property type="component" value="Chromosome"/>
</dbReference>
<organism evidence="2 3">
    <name type="scientific">Neotabrizicola shimadae</name>
    <dbReference type="NCBI Taxonomy" id="2807096"/>
    <lineage>
        <taxon>Bacteria</taxon>
        <taxon>Pseudomonadati</taxon>
        <taxon>Pseudomonadota</taxon>
        <taxon>Alphaproteobacteria</taxon>
        <taxon>Rhodobacterales</taxon>
        <taxon>Paracoccaceae</taxon>
        <taxon>Neotabrizicola</taxon>
    </lineage>
</organism>
<dbReference type="InterPro" id="IPR021719">
    <property type="entry name" value="Prot_inh_I78"/>
</dbReference>
<accession>A0A8G0ZRJ4</accession>
<keyword evidence="1" id="KW-0732">Signal</keyword>
<evidence type="ECO:0000313" key="3">
    <source>
        <dbReference type="Proteomes" id="UP000826300"/>
    </source>
</evidence>
<sequence length="98" mass="10040">MRLPLPSVLCALLSVAGLAACETGVGGTKGSYRPPQDACGAAGLQMLIGQPLSALTSLSLDQPVRVLKPGQVMTLEYQEDRLSATVDGSGRIARLACG</sequence>